<comment type="caution">
    <text evidence="1">The sequence shown here is derived from an EMBL/GenBank/DDBJ whole genome shotgun (WGS) entry which is preliminary data.</text>
</comment>
<organism evidence="1 2">
    <name type="scientific">Microbulbifer thermotolerans</name>
    <dbReference type="NCBI Taxonomy" id="252514"/>
    <lineage>
        <taxon>Bacteria</taxon>
        <taxon>Pseudomonadati</taxon>
        <taxon>Pseudomonadota</taxon>
        <taxon>Gammaproteobacteria</taxon>
        <taxon>Cellvibrionales</taxon>
        <taxon>Microbulbiferaceae</taxon>
        <taxon>Microbulbifer</taxon>
    </lineage>
</organism>
<dbReference type="RefSeq" id="WP_266066823.1">
    <property type="nucleotide sequence ID" value="NZ_JAPHQB010000133.1"/>
</dbReference>
<evidence type="ECO:0008006" key="3">
    <source>
        <dbReference type="Google" id="ProtNLM"/>
    </source>
</evidence>
<dbReference type="NCBIfam" id="TIGR01643">
    <property type="entry name" value="YD_repeat_2x"/>
    <property type="match status" value="2"/>
</dbReference>
<dbReference type="InterPro" id="IPR006530">
    <property type="entry name" value="YD"/>
</dbReference>
<dbReference type="EMBL" id="JAPHQB010000133">
    <property type="protein sequence ID" value="MCX2803449.1"/>
    <property type="molecule type" value="Genomic_DNA"/>
</dbReference>
<evidence type="ECO:0000313" key="2">
    <source>
        <dbReference type="Proteomes" id="UP001209730"/>
    </source>
</evidence>
<dbReference type="Gene3D" id="2.180.10.10">
    <property type="entry name" value="RHS repeat-associated core"/>
    <property type="match status" value="1"/>
</dbReference>
<feature type="non-terminal residue" evidence="1">
    <location>
        <position position="68"/>
    </location>
</feature>
<accession>A0AB35I310</accession>
<protein>
    <recommendedName>
        <fullName evidence="3">YD repeat-containing protein</fullName>
    </recommendedName>
</protein>
<reference evidence="1" key="1">
    <citation type="submission" date="2022-11" db="EMBL/GenBank/DDBJ databases">
        <title>Chitin-degrading and fungicidal potential of chitinolytic bacterial strains from marine environment of the Pacific Ocean regions.</title>
        <authorList>
            <person name="Pentekhina I."/>
            <person name="Nedashkovskaya O."/>
            <person name="Seitkalieva A."/>
            <person name="Podvolotskaya A."/>
            <person name="Tekutyeva L."/>
            <person name="Balabanova L."/>
        </authorList>
    </citation>
    <scope>NUCLEOTIDE SEQUENCE</scope>
    <source>
        <strain evidence="1">KMM 6838</strain>
    </source>
</reference>
<proteinExistence type="predicted"/>
<dbReference type="AlphaFoldDB" id="A0AB35I310"/>
<dbReference type="Proteomes" id="UP001209730">
    <property type="component" value="Unassembled WGS sequence"/>
</dbReference>
<name>A0AB35I310_MICTH</name>
<dbReference type="InterPro" id="IPR031325">
    <property type="entry name" value="RHS_repeat"/>
</dbReference>
<feature type="non-terminal residue" evidence="1">
    <location>
        <position position="1"/>
    </location>
</feature>
<sequence>GRLLQEITPDGTTSFRYNRLGQLIEAQNPHRKLRWEYDPCGRVTADWQGLAKITHHYDAAGNRIATTL</sequence>
<gene>
    <name evidence="1" type="ORF">OQJ68_16905</name>
</gene>
<evidence type="ECO:0000313" key="1">
    <source>
        <dbReference type="EMBL" id="MCX2803449.1"/>
    </source>
</evidence>
<dbReference type="Pfam" id="PF05593">
    <property type="entry name" value="RHS_repeat"/>
    <property type="match status" value="1"/>
</dbReference>